<evidence type="ECO:0000313" key="2">
    <source>
        <dbReference type="Proteomes" id="UP001499895"/>
    </source>
</evidence>
<accession>A0ABP3JJE1</accession>
<name>A0ABP3JJE1_9ACTN</name>
<dbReference type="Proteomes" id="UP001499895">
    <property type="component" value="Unassembled WGS sequence"/>
</dbReference>
<dbReference type="RefSeq" id="WP_344088419.1">
    <property type="nucleotide sequence ID" value="NZ_BAAAHB010000013.1"/>
</dbReference>
<dbReference type="Pfam" id="PF11753">
    <property type="entry name" value="DUF3310"/>
    <property type="match status" value="1"/>
</dbReference>
<comment type="caution">
    <text evidence="1">The sequence shown here is derived from an EMBL/GenBank/DDBJ whole genome shotgun (WGS) entry which is preliminary data.</text>
</comment>
<proteinExistence type="predicted"/>
<protein>
    <recommendedName>
        <fullName evidence="3">DUF3310 domain-containing protein</fullName>
    </recommendedName>
</protein>
<keyword evidence="2" id="KW-1185">Reference proteome</keyword>
<gene>
    <name evidence="1" type="ORF">GCM10009544_17960</name>
</gene>
<evidence type="ECO:0000313" key="1">
    <source>
        <dbReference type="EMBL" id="GAA0455648.1"/>
    </source>
</evidence>
<evidence type="ECO:0008006" key="3">
    <source>
        <dbReference type="Google" id="ProtNLM"/>
    </source>
</evidence>
<sequence length="172" mass="18935">MAECFAPGDEVIVLGLSDQLASWIFGQKRGRIKGVLRGNAYPNVVEFDRGGTMCFADAELKAVAEVSPGHRMLAETEGFALGVDTAEAHKIMRRSFAEPQPESQHSAVDHPAHYTSHPSGVECIEITQHFNFPIGNAIKYLWRAGLKGEALEDLEKAKRYIEIEIQRLGEAA</sequence>
<organism evidence="1 2">
    <name type="scientific">Streptomyces stramineus</name>
    <dbReference type="NCBI Taxonomy" id="173861"/>
    <lineage>
        <taxon>Bacteria</taxon>
        <taxon>Bacillati</taxon>
        <taxon>Actinomycetota</taxon>
        <taxon>Actinomycetes</taxon>
        <taxon>Kitasatosporales</taxon>
        <taxon>Streptomycetaceae</taxon>
        <taxon>Streptomyces</taxon>
    </lineage>
</organism>
<dbReference type="InterPro" id="IPR021739">
    <property type="entry name" value="SaV-like"/>
</dbReference>
<reference evidence="2" key="1">
    <citation type="journal article" date="2019" name="Int. J. Syst. Evol. Microbiol.">
        <title>The Global Catalogue of Microorganisms (GCM) 10K type strain sequencing project: providing services to taxonomists for standard genome sequencing and annotation.</title>
        <authorList>
            <consortium name="The Broad Institute Genomics Platform"/>
            <consortium name="The Broad Institute Genome Sequencing Center for Infectious Disease"/>
            <person name="Wu L."/>
            <person name="Ma J."/>
        </authorList>
    </citation>
    <scope>NUCLEOTIDE SEQUENCE [LARGE SCALE GENOMIC DNA]</scope>
    <source>
        <strain evidence="2">JCM 10649</strain>
    </source>
</reference>
<dbReference type="EMBL" id="BAAAHB010000013">
    <property type="protein sequence ID" value="GAA0455648.1"/>
    <property type="molecule type" value="Genomic_DNA"/>
</dbReference>